<dbReference type="SUPFAM" id="SSF75304">
    <property type="entry name" value="Amidase signature (AS) enzymes"/>
    <property type="match status" value="1"/>
</dbReference>
<proteinExistence type="inferred from homology"/>
<comment type="caution">
    <text evidence="7">The sequence shown here is derived from an EMBL/GenBank/DDBJ whole genome shotgun (WGS) entry which is preliminary data.</text>
</comment>
<evidence type="ECO:0000259" key="6">
    <source>
        <dbReference type="Pfam" id="PF01425"/>
    </source>
</evidence>
<reference evidence="7" key="2">
    <citation type="submission" date="2020-02" db="EMBL/GenBank/DDBJ databases">
        <authorList>
            <person name="Gilchrist C.L.M."/>
            <person name="Chooi Y.-H."/>
        </authorList>
    </citation>
    <scope>NUCLEOTIDE SEQUENCE</scope>
    <source>
        <strain evidence="7">MST-FP2251</strain>
    </source>
</reference>
<dbReference type="Gene3D" id="3.90.1300.10">
    <property type="entry name" value="Amidase signature (AS) domain"/>
    <property type="match status" value="1"/>
</dbReference>
<sequence length="560" mass="61251">MTVEIQSWQSIAKRKQAALEELLPATYRLESVPSPEDQPNVVGYIRQFLSPAELEITEKFSAEALLTRITTGALSATEVAKAFCHRATMAHQLVNCLSEVLFPQALARANELDEYLRTHGEPIGPLHGLPITLKDQFRVEGAETSLGYVAWLGKVETEQSESWVVKALKDMGAVIIAKTNVPTSLMAIETNNNIVGYTTNPYNRCLSSGGSSGGEAALLALRGSILGLGSDVGASIRVPASVTGIVGLKPSHGRLPYLRVANSMEGHETVPSVIGPMAHNISDLRWLTQKVLECSPWMADPKVICLPWQHEMEKVVQKKKMTKRLTFGVLRQDGVVRPHPPIARAINQTVLALEAAGYEVIEFSPPPHSEAFQILWNTFAADGGIDIHRTLEQSGEPPVAQLAVSYGAHLGHLPVGSVNDLWATQQQRYDYQVRYLEYWNSTAKNTRTCLPVDAIIAPVAPTASYKPCEGMYFGYTGVYNVLDFSTVAVPVTQVDAAIDGPVEGYTPVSDLDSAIWQQYIPEMFHDMPVGIQVVCRRLEEEKVLAIAEEVQACLKSSPAK</sequence>
<evidence type="ECO:0000256" key="4">
    <source>
        <dbReference type="ARBA" id="ARBA00022801"/>
    </source>
</evidence>
<evidence type="ECO:0000256" key="1">
    <source>
        <dbReference type="ARBA" id="ARBA00001311"/>
    </source>
</evidence>
<evidence type="ECO:0000313" key="8">
    <source>
        <dbReference type="Proteomes" id="UP001194746"/>
    </source>
</evidence>
<feature type="active site" description="Charge relay system" evidence="5">
    <location>
        <position position="134"/>
    </location>
</feature>
<keyword evidence="8" id="KW-1185">Reference proteome</keyword>
<keyword evidence="4" id="KW-0378">Hydrolase</keyword>
<dbReference type="PIRSF" id="PIRSF001221">
    <property type="entry name" value="Amidase_fungi"/>
    <property type="match status" value="1"/>
</dbReference>
<reference evidence="7" key="1">
    <citation type="journal article" date="2019" name="Beilstein J. Org. Chem.">
        <title>Nanangenines: drimane sesquiterpenoids as the dominant metabolite cohort of a novel Australian fungus, Aspergillus nanangensis.</title>
        <authorList>
            <person name="Lacey H.J."/>
            <person name="Gilchrist C.L.M."/>
            <person name="Crombie A."/>
            <person name="Kalaitzis J.A."/>
            <person name="Vuong D."/>
            <person name="Rutledge P.J."/>
            <person name="Turner P."/>
            <person name="Pitt J.I."/>
            <person name="Lacey E."/>
            <person name="Chooi Y.H."/>
            <person name="Piggott A.M."/>
        </authorList>
    </citation>
    <scope>NUCLEOTIDE SEQUENCE</scope>
    <source>
        <strain evidence="7">MST-FP2251</strain>
    </source>
</reference>
<dbReference type="PANTHER" id="PTHR46072:SF2">
    <property type="entry name" value="AMIDASE (EUROFUNG)"/>
    <property type="match status" value="1"/>
</dbReference>
<feature type="active site" description="Acyl-ester intermediate" evidence="5">
    <location>
        <position position="235"/>
    </location>
</feature>
<dbReference type="InterPro" id="IPR036928">
    <property type="entry name" value="AS_sf"/>
</dbReference>
<protein>
    <recommendedName>
        <fullName evidence="3">amidase</fullName>
        <ecNumber evidence="3">3.5.1.4</ecNumber>
    </recommendedName>
</protein>
<organism evidence="7 8">
    <name type="scientific">Aspergillus nanangensis</name>
    <dbReference type="NCBI Taxonomy" id="2582783"/>
    <lineage>
        <taxon>Eukaryota</taxon>
        <taxon>Fungi</taxon>
        <taxon>Dikarya</taxon>
        <taxon>Ascomycota</taxon>
        <taxon>Pezizomycotina</taxon>
        <taxon>Eurotiomycetes</taxon>
        <taxon>Eurotiomycetidae</taxon>
        <taxon>Eurotiales</taxon>
        <taxon>Aspergillaceae</taxon>
        <taxon>Aspergillus</taxon>
        <taxon>Aspergillus subgen. Circumdati</taxon>
    </lineage>
</organism>
<feature type="domain" description="Amidase" evidence="6">
    <location>
        <begin position="78"/>
        <end position="544"/>
    </location>
</feature>
<evidence type="ECO:0000256" key="2">
    <source>
        <dbReference type="ARBA" id="ARBA00009199"/>
    </source>
</evidence>
<dbReference type="EMBL" id="VCAU01000041">
    <property type="protein sequence ID" value="KAF9888995.1"/>
    <property type="molecule type" value="Genomic_DNA"/>
</dbReference>
<dbReference type="EC" id="3.5.1.4" evidence="3"/>
<dbReference type="Pfam" id="PF01425">
    <property type="entry name" value="Amidase"/>
    <property type="match status" value="1"/>
</dbReference>
<feature type="active site" description="Charge relay system" evidence="5">
    <location>
        <position position="211"/>
    </location>
</feature>
<evidence type="ECO:0000313" key="7">
    <source>
        <dbReference type="EMBL" id="KAF9888995.1"/>
    </source>
</evidence>
<accession>A0AAD4CM06</accession>
<comment type="similarity">
    <text evidence="2">Belongs to the amidase family.</text>
</comment>
<comment type="catalytic activity">
    <reaction evidence="1">
        <text>a monocarboxylic acid amide + H2O = a monocarboxylate + NH4(+)</text>
        <dbReference type="Rhea" id="RHEA:12020"/>
        <dbReference type="ChEBI" id="CHEBI:15377"/>
        <dbReference type="ChEBI" id="CHEBI:28938"/>
        <dbReference type="ChEBI" id="CHEBI:35757"/>
        <dbReference type="ChEBI" id="CHEBI:83628"/>
        <dbReference type="EC" id="3.5.1.4"/>
    </reaction>
</comment>
<name>A0AAD4CM06_ASPNN</name>
<dbReference type="PROSITE" id="PS00571">
    <property type="entry name" value="AMIDASES"/>
    <property type="match status" value="1"/>
</dbReference>
<evidence type="ECO:0000256" key="3">
    <source>
        <dbReference type="ARBA" id="ARBA00012922"/>
    </source>
</evidence>
<dbReference type="Proteomes" id="UP001194746">
    <property type="component" value="Unassembled WGS sequence"/>
</dbReference>
<dbReference type="PANTHER" id="PTHR46072">
    <property type="entry name" value="AMIDASE-RELATED-RELATED"/>
    <property type="match status" value="1"/>
</dbReference>
<gene>
    <name evidence="7" type="ORF">FE257_008165</name>
</gene>
<evidence type="ECO:0000256" key="5">
    <source>
        <dbReference type="PIRSR" id="PIRSR001221-1"/>
    </source>
</evidence>
<dbReference type="InterPro" id="IPR020556">
    <property type="entry name" value="Amidase_CS"/>
</dbReference>
<dbReference type="InterPro" id="IPR023631">
    <property type="entry name" value="Amidase_dom"/>
</dbReference>
<dbReference type="AlphaFoldDB" id="A0AAD4CM06"/>
<dbReference type="GO" id="GO:0004040">
    <property type="term" value="F:amidase activity"/>
    <property type="evidence" value="ECO:0007669"/>
    <property type="project" value="UniProtKB-EC"/>
</dbReference>